<accession>A0ABQ2ER44</accession>
<keyword evidence="2" id="KW-0067">ATP-binding</keyword>
<evidence type="ECO:0000256" key="2">
    <source>
        <dbReference type="ARBA" id="ARBA00022840"/>
    </source>
</evidence>
<dbReference type="PANTHER" id="PTHR16305">
    <property type="entry name" value="TESTICULAR SOLUBLE ADENYLYL CYCLASE"/>
    <property type="match status" value="1"/>
</dbReference>
<dbReference type="SUPFAM" id="SSF48452">
    <property type="entry name" value="TPR-like"/>
    <property type="match status" value="1"/>
</dbReference>
<dbReference type="Gene3D" id="1.25.40.10">
    <property type="entry name" value="Tetratricopeptide repeat domain"/>
    <property type="match status" value="1"/>
</dbReference>
<gene>
    <name evidence="3" type="ORF">GCM10008955_14830</name>
</gene>
<evidence type="ECO:0008006" key="5">
    <source>
        <dbReference type="Google" id="ProtNLM"/>
    </source>
</evidence>
<sequence>MRDAVLARTARLSPAAQQAIEAAAVIGSRAEMWLLETVFPNPAALDECLGAGMLQAEGTSLAFRHELARQAILETVLPQQRLHLHRCVLEALRAQSVTAHDYARLAHHAQEAGDPEAVLHYAPLSARRASGFRAHREAAAQYARALGFAEQLPPSERALLLEGYAQECYIKGQLEEAARARQEALTIWQRAGHREKEGENLVQLGRLYLVMGQNARAEQASQG</sequence>
<evidence type="ECO:0000313" key="4">
    <source>
        <dbReference type="Proteomes" id="UP000647587"/>
    </source>
</evidence>
<evidence type="ECO:0000313" key="3">
    <source>
        <dbReference type="EMBL" id="GGK22352.1"/>
    </source>
</evidence>
<organism evidence="3 4">
    <name type="scientific">Deinococcus malanensis</name>
    <dbReference type="NCBI Taxonomy" id="1706855"/>
    <lineage>
        <taxon>Bacteria</taxon>
        <taxon>Thermotogati</taxon>
        <taxon>Deinococcota</taxon>
        <taxon>Deinococci</taxon>
        <taxon>Deinococcales</taxon>
        <taxon>Deinococcaceae</taxon>
        <taxon>Deinococcus</taxon>
    </lineage>
</organism>
<protein>
    <recommendedName>
        <fullName evidence="5">MalT-like TPR region domain-containing protein</fullName>
    </recommendedName>
</protein>
<reference evidence="4" key="1">
    <citation type="journal article" date="2019" name="Int. J. Syst. Evol. Microbiol.">
        <title>The Global Catalogue of Microorganisms (GCM) 10K type strain sequencing project: providing services to taxonomists for standard genome sequencing and annotation.</title>
        <authorList>
            <consortium name="The Broad Institute Genomics Platform"/>
            <consortium name="The Broad Institute Genome Sequencing Center for Infectious Disease"/>
            <person name="Wu L."/>
            <person name="Ma J."/>
        </authorList>
    </citation>
    <scope>NUCLEOTIDE SEQUENCE [LARGE SCALE GENOMIC DNA]</scope>
    <source>
        <strain evidence="4">JCM 30331</strain>
    </source>
</reference>
<dbReference type="InterPro" id="IPR011990">
    <property type="entry name" value="TPR-like_helical_dom_sf"/>
</dbReference>
<name>A0ABQ2ER44_9DEIO</name>
<keyword evidence="1" id="KW-0547">Nucleotide-binding</keyword>
<proteinExistence type="predicted"/>
<evidence type="ECO:0000256" key="1">
    <source>
        <dbReference type="ARBA" id="ARBA00022741"/>
    </source>
</evidence>
<comment type="caution">
    <text evidence="3">The sequence shown here is derived from an EMBL/GenBank/DDBJ whole genome shotgun (WGS) entry which is preliminary data.</text>
</comment>
<dbReference type="PANTHER" id="PTHR16305:SF28">
    <property type="entry name" value="GUANYLATE CYCLASE DOMAIN-CONTAINING PROTEIN"/>
    <property type="match status" value="1"/>
</dbReference>
<dbReference type="EMBL" id="BMPP01000005">
    <property type="protein sequence ID" value="GGK22352.1"/>
    <property type="molecule type" value="Genomic_DNA"/>
</dbReference>
<keyword evidence="4" id="KW-1185">Reference proteome</keyword>
<dbReference type="Proteomes" id="UP000647587">
    <property type="component" value="Unassembled WGS sequence"/>
</dbReference>